<feature type="transmembrane region" description="Helical" evidence="7">
    <location>
        <begin position="70"/>
        <end position="90"/>
    </location>
</feature>
<keyword evidence="4 10" id="KW-0067">ATP-binding</keyword>
<proteinExistence type="predicted"/>
<dbReference type="GO" id="GO:0005886">
    <property type="term" value="C:plasma membrane"/>
    <property type="evidence" value="ECO:0007669"/>
    <property type="project" value="UniProtKB-SubCell"/>
</dbReference>
<dbReference type="GO" id="GO:0034040">
    <property type="term" value="F:ATPase-coupled lipid transmembrane transporter activity"/>
    <property type="evidence" value="ECO:0007669"/>
    <property type="project" value="TreeGrafter"/>
</dbReference>
<dbReference type="InterPro" id="IPR036640">
    <property type="entry name" value="ABC1_TM_sf"/>
</dbReference>
<evidence type="ECO:0000256" key="4">
    <source>
        <dbReference type="ARBA" id="ARBA00022840"/>
    </source>
</evidence>
<evidence type="ECO:0000313" key="10">
    <source>
        <dbReference type="EMBL" id="MZS87517.1"/>
    </source>
</evidence>
<evidence type="ECO:0000259" key="8">
    <source>
        <dbReference type="PROSITE" id="PS50893"/>
    </source>
</evidence>
<dbReference type="InterPro" id="IPR003439">
    <property type="entry name" value="ABC_transporter-like_ATP-bd"/>
</dbReference>
<keyword evidence="3" id="KW-0547">Nucleotide-binding</keyword>
<dbReference type="InterPro" id="IPR027417">
    <property type="entry name" value="P-loop_NTPase"/>
</dbReference>
<evidence type="ECO:0000256" key="1">
    <source>
        <dbReference type="ARBA" id="ARBA00004651"/>
    </source>
</evidence>
<keyword evidence="5 7" id="KW-1133">Transmembrane helix</keyword>
<dbReference type="PANTHER" id="PTHR24221">
    <property type="entry name" value="ATP-BINDING CASSETTE SUB-FAMILY B"/>
    <property type="match status" value="1"/>
</dbReference>
<sequence>MGGEFSNWSSHIGDLKYKKKLSIKEYVIKSKSKLIFLLMVIILGVIISSITPYLYGKIIDYIVNGDLKSIKNLLFCFATFNIVSIALSILENVIGTQITIGISNDIKYKIFSHILHLKAKEQDQYSTGELLNRTEGDADAVVSYYINVITSWIMIIINLTVSIYFLLKISKMLTGIGILLLPVNYLINFLFRNRIKIYKLKEKQKEDGYFKFVNIALSSLKNIKVLLLEKFFSHKFLEIKDEQYKIEIKNVYLSSLINFLQQFFNQIFEVIIIFISAVFIIKGILSIGMMVSFNSYLEKLFNAISRLISLNLEKQTLAISLERINDIQSKEKEIVNENQPIKINKIEFSHVSFKYDKNEVLRDICFTINENGLYSIVGENGSGKTTILKLIDKLYVISKGEIFINDINIDELELGKLRRSISYMMKDNLIMPTSLYENIILGCDRVPDNDYLEELCQMLQLNELKNRIGGLWGEINGDMLSSGEKQKVGLARALVNGSNLILLDEATSDMDGSVEKQVVNIIKNLSNNNIIINVCHRRELTFSSKEIYVLKDGMIVEVGSHEELIKKQGIYSSLFDSKAFI</sequence>
<reference evidence="10 11" key="1">
    <citation type="journal article" date="2019" name="Nat. Med.">
        <title>A library of human gut bacterial isolates paired with longitudinal multiomics data enables mechanistic microbiome research.</title>
        <authorList>
            <person name="Poyet M."/>
            <person name="Groussin M."/>
            <person name="Gibbons S.M."/>
            <person name="Avila-Pacheco J."/>
            <person name="Jiang X."/>
            <person name="Kearney S.M."/>
            <person name="Perrotta A.R."/>
            <person name="Berdy B."/>
            <person name="Zhao S."/>
            <person name="Lieberman T.D."/>
            <person name="Swanson P.K."/>
            <person name="Smith M."/>
            <person name="Roesemann S."/>
            <person name="Alexander J.E."/>
            <person name="Rich S.A."/>
            <person name="Livny J."/>
            <person name="Vlamakis H."/>
            <person name="Clish C."/>
            <person name="Bullock K."/>
            <person name="Deik A."/>
            <person name="Scott J."/>
            <person name="Pierce K.A."/>
            <person name="Xavier R.J."/>
            <person name="Alm E.J."/>
        </authorList>
    </citation>
    <scope>NUCLEOTIDE SEQUENCE [LARGE SCALE GENOMIC DNA]</scope>
    <source>
        <strain evidence="10 11">BIOML-A12</strain>
    </source>
</reference>
<dbReference type="InterPro" id="IPR017871">
    <property type="entry name" value="ABC_transporter-like_CS"/>
</dbReference>
<feature type="transmembrane region" description="Helical" evidence="7">
    <location>
        <begin position="34"/>
        <end position="55"/>
    </location>
</feature>
<dbReference type="PROSITE" id="PS50929">
    <property type="entry name" value="ABC_TM1F"/>
    <property type="match status" value="1"/>
</dbReference>
<gene>
    <name evidence="10" type="ORF">GT712_00025</name>
</gene>
<protein>
    <submittedName>
        <fullName evidence="10">ATP-binding cassette domain-containing protein</fullName>
    </submittedName>
</protein>
<feature type="domain" description="ABC transmembrane type-1" evidence="9">
    <location>
        <begin position="35"/>
        <end position="316"/>
    </location>
</feature>
<dbReference type="PROSITE" id="PS50893">
    <property type="entry name" value="ABC_TRANSPORTER_2"/>
    <property type="match status" value="1"/>
</dbReference>
<dbReference type="Pfam" id="PF00664">
    <property type="entry name" value="ABC_membrane"/>
    <property type="match status" value="1"/>
</dbReference>
<dbReference type="Pfam" id="PF00005">
    <property type="entry name" value="ABC_tran"/>
    <property type="match status" value="1"/>
</dbReference>
<dbReference type="EMBL" id="WWVF01000001">
    <property type="protein sequence ID" value="MZS87517.1"/>
    <property type="molecule type" value="Genomic_DNA"/>
</dbReference>
<name>A0A6L8XP35_9FIRM</name>
<accession>A0A6L8XP35</accession>
<evidence type="ECO:0000256" key="5">
    <source>
        <dbReference type="ARBA" id="ARBA00022989"/>
    </source>
</evidence>
<organism evidence="10 11">
    <name type="scientific">Blautia wexlerae</name>
    <dbReference type="NCBI Taxonomy" id="418240"/>
    <lineage>
        <taxon>Bacteria</taxon>
        <taxon>Bacillati</taxon>
        <taxon>Bacillota</taxon>
        <taxon>Clostridia</taxon>
        <taxon>Lachnospirales</taxon>
        <taxon>Lachnospiraceae</taxon>
        <taxon>Blautia</taxon>
    </lineage>
</organism>
<keyword evidence="6 7" id="KW-0472">Membrane</keyword>
<feature type="transmembrane region" description="Helical" evidence="7">
    <location>
        <begin position="172"/>
        <end position="191"/>
    </location>
</feature>
<dbReference type="Gene3D" id="1.20.1560.10">
    <property type="entry name" value="ABC transporter type 1, transmembrane domain"/>
    <property type="match status" value="1"/>
</dbReference>
<dbReference type="RefSeq" id="WP_161276650.1">
    <property type="nucleotide sequence ID" value="NZ_WWUZ01000001.1"/>
</dbReference>
<comment type="caution">
    <text evidence="10">The sequence shown here is derived from an EMBL/GenBank/DDBJ whole genome shotgun (WGS) entry which is preliminary data.</text>
</comment>
<evidence type="ECO:0000256" key="2">
    <source>
        <dbReference type="ARBA" id="ARBA00022692"/>
    </source>
</evidence>
<dbReference type="SUPFAM" id="SSF90123">
    <property type="entry name" value="ABC transporter transmembrane region"/>
    <property type="match status" value="1"/>
</dbReference>
<dbReference type="InterPro" id="IPR011527">
    <property type="entry name" value="ABC1_TM_dom"/>
</dbReference>
<evidence type="ECO:0000259" key="9">
    <source>
        <dbReference type="PROSITE" id="PS50929"/>
    </source>
</evidence>
<dbReference type="AlphaFoldDB" id="A0A6L8XP35"/>
<evidence type="ECO:0000256" key="3">
    <source>
        <dbReference type="ARBA" id="ARBA00022741"/>
    </source>
</evidence>
<dbReference type="CDD" id="cd07346">
    <property type="entry name" value="ABC_6TM_exporters"/>
    <property type="match status" value="1"/>
</dbReference>
<comment type="subcellular location">
    <subcellularLocation>
        <location evidence="1">Cell membrane</location>
        <topology evidence="1">Multi-pass membrane protein</topology>
    </subcellularLocation>
</comment>
<dbReference type="GO" id="GO:0005524">
    <property type="term" value="F:ATP binding"/>
    <property type="evidence" value="ECO:0007669"/>
    <property type="project" value="UniProtKB-KW"/>
</dbReference>
<dbReference type="SUPFAM" id="SSF52540">
    <property type="entry name" value="P-loop containing nucleoside triphosphate hydrolases"/>
    <property type="match status" value="1"/>
</dbReference>
<dbReference type="Gene3D" id="3.40.50.300">
    <property type="entry name" value="P-loop containing nucleotide triphosphate hydrolases"/>
    <property type="match status" value="1"/>
</dbReference>
<keyword evidence="2 7" id="KW-0812">Transmembrane</keyword>
<feature type="transmembrane region" description="Helical" evidence="7">
    <location>
        <begin position="270"/>
        <end position="293"/>
    </location>
</feature>
<evidence type="ECO:0000256" key="6">
    <source>
        <dbReference type="ARBA" id="ARBA00023136"/>
    </source>
</evidence>
<dbReference type="Proteomes" id="UP000477156">
    <property type="component" value="Unassembled WGS sequence"/>
</dbReference>
<dbReference type="InterPro" id="IPR039421">
    <property type="entry name" value="Type_1_exporter"/>
</dbReference>
<dbReference type="InterPro" id="IPR003593">
    <property type="entry name" value="AAA+_ATPase"/>
</dbReference>
<feature type="domain" description="ABC transporter" evidence="8">
    <location>
        <begin position="346"/>
        <end position="577"/>
    </location>
</feature>
<dbReference type="SMART" id="SM00382">
    <property type="entry name" value="AAA"/>
    <property type="match status" value="1"/>
</dbReference>
<feature type="transmembrane region" description="Helical" evidence="7">
    <location>
        <begin position="142"/>
        <end position="166"/>
    </location>
</feature>
<dbReference type="GO" id="GO:0140359">
    <property type="term" value="F:ABC-type transporter activity"/>
    <property type="evidence" value="ECO:0007669"/>
    <property type="project" value="InterPro"/>
</dbReference>
<dbReference type="PROSITE" id="PS00211">
    <property type="entry name" value="ABC_TRANSPORTER_1"/>
    <property type="match status" value="1"/>
</dbReference>
<dbReference type="PANTHER" id="PTHR24221:SF654">
    <property type="entry name" value="ATP-BINDING CASSETTE SUB-FAMILY B MEMBER 6"/>
    <property type="match status" value="1"/>
</dbReference>
<dbReference type="GO" id="GO:0016887">
    <property type="term" value="F:ATP hydrolysis activity"/>
    <property type="evidence" value="ECO:0007669"/>
    <property type="project" value="InterPro"/>
</dbReference>
<evidence type="ECO:0000256" key="7">
    <source>
        <dbReference type="SAM" id="Phobius"/>
    </source>
</evidence>
<evidence type="ECO:0000313" key="11">
    <source>
        <dbReference type="Proteomes" id="UP000477156"/>
    </source>
</evidence>